<keyword evidence="7" id="KW-1185">Reference proteome</keyword>
<dbReference type="PANTHER" id="PTHR46972:SF1">
    <property type="entry name" value="FAD DEPENDENT OXIDOREDUCTASE DOMAIN-CONTAINING PROTEIN"/>
    <property type="match status" value="1"/>
</dbReference>
<proteinExistence type="predicted"/>
<evidence type="ECO:0000313" key="7">
    <source>
        <dbReference type="Proteomes" id="UP000460272"/>
    </source>
</evidence>
<dbReference type="InterPro" id="IPR036188">
    <property type="entry name" value="FAD/NAD-bd_sf"/>
</dbReference>
<organism evidence="6 7">
    <name type="scientific">Trebonia kvetii</name>
    <dbReference type="NCBI Taxonomy" id="2480626"/>
    <lineage>
        <taxon>Bacteria</taxon>
        <taxon>Bacillati</taxon>
        <taxon>Actinomycetota</taxon>
        <taxon>Actinomycetes</taxon>
        <taxon>Streptosporangiales</taxon>
        <taxon>Treboniaceae</taxon>
        <taxon>Trebonia</taxon>
    </lineage>
</organism>
<gene>
    <name evidence="6" type="ORF">EAS64_05590</name>
</gene>
<name>A0A6P2C6K5_9ACTN</name>
<keyword evidence="1" id="KW-0285">Flavoprotein</keyword>
<dbReference type="GO" id="GO:0004497">
    <property type="term" value="F:monooxygenase activity"/>
    <property type="evidence" value="ECO:0007669"/>
    <property type="project" value="UniProtKB-KW"/>
</dbReference>
<dbReference type="PANTHER" id="PTHR46972">
    <property type="entry name" value="MONOOXYGENASE ASQM-RELATED"/>
    <property type="match status" value="1"/>
</dbReference>
<dbReference type="Gene3D" id="6.10.250.650">
    <property type="match status" value="1"/>
</dbReference>
<dbReference type="InterPro" id="IPR041654">
    <property type="entry name" value="StyA_sbd"/>
</dbReference>
<keyword evidence="3" id="KW-0560">Oxidoreductase</keyword>
<keyword evidence="2" id="KW-0274">FAD</keyword>
<keyword evidence="4 6" id="KW-0503">Monooxygenase</keyword>
<accession>A0A6P2C6K5</accession>
<evidence type="ECO:0000256" key="4">
    <source>
        <dbReference type="ARBA" id="ARBA00023033"/>
    </source>
</evidence>
<dbReference type="Gene3D" id="3.50.50.60">
    <property type="entry name" value="FAD/NAD(P)-binding domain"/>
    <property type="match status" value="2"/>
</dbReference>
<dbReference type="Gene3D" id="3.30.9.40">
    <property type="match status" value="2"/>
</dbReference>
<dbReference type="Pfam" id="PF17885">
    <property type="entry name" value="Smoa_sbd"/>
    <property type="match status" value="1"/>
</dbReference>
<reference evidence="6 7" key="1">
    <citation type="submission" date="2018-11" db="EMBL/GenBank/DDBJ databases">
        <title>Trebonia kvetii gen.nov., sp.nov., a novel acidophilic actinobacterium, and proposal of the new actinobacterial family Treboniaceae fam. nov.</title>
        <authorList>
            <person name="Rapoport D."/>
            <person name="Sagova-Mareckova M."/>
            <person name="Sedlacek I."/>
            <person name="Provaznik J."/>
            <person name="Kralova S."/>
            <person name="Pavlinic D."/>
            <person name="Benes V."/>
            <person name="Kopecky J."/>
        </authorList>
    </citation>
    <scope>NUCLEOTIDE SEQUENCE [LARGE SCALE GENOMIC DNA]</scope>
    <source>
        <strain evidence="6 7">15Tr583</strain>
    </source>
</reference>
<evidence type="ECO:0000256" key="2">
    <source>
        <dbReference type="ARBA" id="ARBA00022827"/>
    </source>
</evidence>
<dbReference type="Proteomes" id="UP000460272">
    <property type="component" value="Unassembled WGS sequence"/>
</dbReference>
<dbReference type="RefSeq" id="WP_145851576.1">
    <property type="nucleotide sequence ID" value="NZ_RPFW01000001.1"/>
</dbReference>
<evidence type="ECO:0000313" key="6">
    <source>
        <dbReference type="EMBL" id="TVZ06820.1"/>
    </source>
</evidence>
<feature type="domain" description="Styrene monooxygenase StyA putative substrate binding" evidence="5">
    <location>
        <begin position="150"/>
        <end position="259"/>
    </location>
</feature>
<sequence>MAGGTPSSGIAIVGSGVAGLHLALLLQQQAIPVTLYSDQTAAQLASGRMLNTVAHHNTTVKREEALGVDHWDLAEYGYFCHHHYIGGPQPLSFPGAFGAPSRAIDYRVYLPRLLADFQERGGDFRAGHLVIPEEIVRLSEQYDLVVVATGKGGTSAMFPVIPGKSPYSRPMRRLSAGLYHGIAPSEPKGVTMSIAPPHGELLEIPTFSANGHVTVLLFENVPGGDTEILADAKYDEDPAAFEQLVLEKVRTHHPEVFARIDTARFRLTGPNDLLQGAVTPVLREDYAILPNGRVVMALGDAHSVVDPVVGQGANSASYSAWELGQVITEDQNFDERFAQKVAARRANRVRAISDWTNLMIGLPPAPHLLQLLGAMSQNPAVADEFTNNFNQPERQWDILATPERTAAFLARHGM</sequence>
<evidence type="ECO:0000256" key="1">
    <source>
        <dbReference type="ARBA" id="ARBA00022630"/>
    </source>
</evidence>
<dbReference type="AlphaFoldDB" id="A0A6P2C6K5"/>
<evidence type="ECO:0000259" key="5">
    <source>
        <dbReference type="Pfam" id="PF17885"/>
    </source>
</evidence>
<comment type="caution">
    <text evidence="6">The sequence shown here is derived from an EMBL/GenBank/DDBJ whole genome shotgun (WGS) entry which is preliminary data.</text>
</comment>
<dbReference type="PRINTS" id="PR00420">
    <property type="entry name" value="RNGMNOXGNASE"/>
</dbReference>
<dbReference type="SUPFAM" id="SSF51905">
    <property type="entry name" value="FAD/NAD(P)-binding domain"/>
    <property type="match status" value="1"/>
</dbReference>
<evidence type="ECO:0000256" key="3">
    <source>
        <dbReference type="ARBA" id="ARBA00023002"/>
    </source>
</evidence>
<dbReference type="OrthoDB" id="3414915at2"/>
<dbReference type="EMBL" id="RPFW01000001">
    <property type="protein sequence ID" value="TVZ06820.1"/>
    <property type="molecule type" value="Genomic_DNA"/>
</dbReference>
<protein>
    <submittedName>
        <fullName evidence="6">Monooxygenase</fullName>
    </submittedName>
</protein>